<evidence type="ECO:0000256" key="2">
    <source>
        <dbReference type="ARBA" id="ARBA00009336"/>
    </source>
</evidence>
<dbReference type="Proteomes" id="UP000694425">
    <property type="component" value="Unplaced"/>
</dbReference>
<evidence type="ECO:0000256" key="10">
    <source>
        <dbReference type="ARBA" id="ARBA00042898"/>
    </source>
</evidence>
<dbReference type="SUPFAM" id="SSF54556">
    <property type="entry name" value="Chitinase insertion domain"/>
    <property type="match status" value="1"/>
</dbReference>
<evidence type="ECO:0000256" key="3">
    <source>
        <dbReference type="ARBA" id="ARBA00022729"/>
    </source>
</evidence>
<dbReference type="Pfam" id="PF00704">
    <property type="entry name" value="Glyco_hydro_18"/>
    <property type="match status" value="2"/>
</dbReference>
<dbReference type="SMART" id="SM00636">
    <property type="entry name" value="Glyco_18"/>
    <property type="match status" value="1"/>
</dbReference>
<reference evidence="13" key="1">
    <citation type="submission" date="2025-08" db="UniProtKB">
        <authorList>
            <consortium name="Ensembl"/>
        </authorList>
    </citation>
    <scope>IDENTIFICATION</scope>
</reference>
<evidence type="ECO:0000256" key="11">
    <source>
        <dbReference type="ARBA" id="ARBA00043205"/>
    </source>
</evidence>
<name>A0A8C7EIQ4_NEOVI</name>
<dbReference type="Gene3D" id="3.20.20.80">
    <property type="entry name" value="Glycosidases"/>
    <property type="match status" value="2"/>
</dbReference>
<evidence type="ECO:0000259" key="12">
    <source>
        <dbReference type="PROSITE" id="PS51910"/>
    </source>
</evidence>
<dbReference type="GO" id="GO:0006032">
    <property type="term" value="P:chitin catabolic process"/>
    <property type="evidence" value="ECO:0007669"/>
    <property type="project" value="TreeGrafter"/>
</dbReference>
<dbReference type="Ensembl" id="ENSNVIT00000001017.1">
    <property type="protein sequence ID" value="ENSNVIP00000000863.1"/>
    <property type="gene ID" value="ENSNVIG00000000706.1"/>
</dbReference>
<keyword evidence="4" id="KW-1015">Disulfide bond</keyword>
<evidence type="ECO:0000256" key="1">
    <source>
        <dbReference type="ARBA" id="ARBA00004398"/>
    </source>
</evidence>
<evidence type="ECO:0000313" key="14">
    <source>
        <dbReference type="Proteomes" id="UP000694425"/>
    </source>
</evidence>
<feature type="domain" description="GH18" evidence="12">
    <location>
        <begin position="21"/>
        <end position="372"/>
    </location>
</feature>
<dbReference type="InterPro" id="IPR050314">
    <property type="entry name" value="Glycosyl_Hydrlase_18"/>
</dbReference>
<dbReference type="InterPro" id="IPR001223">
    <property type="entry name" value="Glyco_hydro18_cat"/>
</dbReference>
<sequence>TYSRGRITGLELLLGLLSAAYKLVCYFTSWAQGRASPASVLPQDLDPFLCTHLIFAFASMNNNQIVAKDPQDEKTTYAEFNKLKQRCNQRALWRLRFCRKPSFPASPRVSCRFTTMLSTLSNRGRFIGSVISLLRRHKFDGLDLFFLYPGLRGSPKSDRWTFLLLIEVRPSPAGSRIHPICLSPPLGLHRLLDFINVLSYDFHGSWEKLTGHNSPLYSLSGDPSSSAYAMNYWRKLGAPPEKLLMGFPTYGRTFRLLKASKNGLQAEAVGPASPGKYTKQSGFLAYYEVCSFLQRATKHWIDFQYVPYAYKGKEWVGYDDAVSFSHKAMFIKRENFGGAMVWTLDLDDTKGAFCGTGPFPLVSKLNSLLVQNGE</sequence>
<dbReference type="GO" id="GO:0008061">
    <property type="term" value="F:chitin binding"/>
    <property type="evidence" value="ECO:0007669"/>
    <property type="project" value="InterPro"/>
</dbReference>
<dbReference type="GO" id="GO:0004568">
    <property type="term" value="F:chitinase activity"/>
    <property type="evidence" value="ECO:0007669"/>
    <property type="project" value="TreeGrafter"/>
</dbReference>
<dbReference type="AlphaFoldDB" id="A0A8C7EIQ4"/>
<protein>
    <recommendedName>
        <fullName evidence="8">Oviduct-specific glycoprotein</fullName>
    </recommendedName>
    <alternativeName>
        <fullName evidence="9">Estrogen-dependent oviduct protein</fullName>
    </alternativeName>
    <alternativeName>
        <fullName evidence="10">Oviductal glycoprotein</fullName>
    </alternativeName>
    <alternativeName>
        <fullName evidence="11">Oviductin</fullName>
    </alternativeName>
</protein>
<dbReference type="GO" id="GO:0005576">
    <property type="term" value="C:extracellular region"/>
    <property type="evidence" value="ECO:0007669"/>
    <property type="project" value="TreeGrafter"/>
</dbReference>
<dbReference type="SUPFAM" id="SSF51445">
    <property type="entry name" value="(Trans)glycosidases"/>
    <property type="match status" value="1"/>
</dbReference>
<evidence type="ECO:0000256" key="8">
    <source>
        <dbReference type="ARBA" id="ARBA00039807"/>
    </source>
</evidence>
<dbReference type="InterPro" id="IPR017853">
    <property type="entry name" value="GH"/>
</dbReference>
<keyword evidence="7" id="KW-0968">Cytoplasmic vesicle</keyword>
<dbReference type="PROSITE" id="PS51910">
    <property type="entry name" value="GH18_2"/>
    <property type="match status" value="1"/>
</dbReference>
<accession>A0A8C7EIQ4</accession>
<comment type="subcellular location">
    <subcellularLocation>
        <location evidence="1">Cytoplasmic vesicle</location>
        <location evidence="1">Secretory vesicle</location>
    </subcellularLocation>
</comment>
<dbReference type="GO" id="GO:0005975">
    <property type="term" value="P:carbohydrate metabolic process"/>
    <property type="evidence" value="ECO:0007669"/>
    <property type="project" value="InterPro"/>
</dbReference>
<evidence type="ECO:0000313" key="13">
    <source>
        <dbReference type="Ensembl" id="ENSNVIP00000000863.1"/>
    </source>
</evidence>
<comment type="similarity">
    <text evidence="2">Belongs to the glycosyl hydrolase 18 family.</text>
</comment>
<dbReference type="PANTHER" id="PTHR11177:SF385">
    <property type="entry name" value="OVIDUCT-SPECIFIC GLYCOPROTEIN"/>
    <property type="match status" value="1"/>
</dbReference>
<dbReference type="GO" id="GO:0030133">
    <property type="term" value="C:transport vesicle"/>
    <property type="evidence" value="ECO:0007669"/>
    <property type="project" value="UniProtKB-SubCell"/>
</dbReference>
<keyword evidence="5" id="KW-0325">Glycoprotein</keyword>
<dbReference type="PANTHER" id="PTHR11177">
    <property type="entry name" value="CHITINASE"/>
    <property type="match status" value="1"/>
</dbReference>
<reference evidence="13" key="2">
    <citation type="submission" date="2025-09" db="UniProtKB">
        <authorList>
            <consortium name="Ensembl"/>
        </authorList>
    </citation>
    <scope>IDENTIFICATION</scope>
</reference>
<dbReference type="GO" id="GO:0007338">
    <property type="term" value="P:single fertilization"/>
    <property type="evidence" value="ECO:0007669"/>
    <property type="project" value="UniProtKB-KW"/>
</dbReference>
<keyword evidence="14" id="KW-1185">Reference proteome</keyword>
<dbReference type="InterPro" id="IPR011583">
    <property type="entry name" value="Chitinase_II/V-like_cat"/>
</dbReference>
<evidence type="ECO:0000256" key="7">
    <source>
        <dbReference type="ARBA" id="ARBA00023329"/>
    </source>
</evidence>
<dbReference type="GeneTree" id="ENSGT00940000162223"/>
<dbReference type="Gene3D" id="3.10.50.10">
    <property type="match status" value="1"/>
</dbReference>
<keyword evidence="6" id="KW-0278">Fertilization</keyword>
<organism evidence="13 14">
    <name type="scientific">Neovison vison</name>
    <name type="common">American mink</name>
    <name type="synonym">Mustela vison</name>
    <dbReference type="NCBI Taxonomy" id="452646"/>
    <lineage>
        <taxon>Eukaryota</taxon>
        <taxon>Metazoa</taxon>
        <taxon>Chordata</taxon>
        <taxon>Craniata</taxon>
        <taxon>Vertebrata</taxon>
        <taxon>Euteleostomi</taxon>
        <taxon>Mammalia</taxon>
        <taxon>Eutheria</taxon>
        <taxon>Laurasiatheria</taxon>
        <taxon>Carnivora</taxon>
        <taxon>Caniformia</taxon>
        <taxon>Musteloidea</taxon>
        <taxon>Mustelidae</taxon>
        <taxon>Mustelinae</taxon>
        <taxon>Neogale</taxon>
    </lineage>
</organism>
<dbReference type="InterPro" id="IPR029070">
    <property type="entry name" value="Chitinase_insertion_sf"/>
</dbReference>
<dbReference type="FunFam" id="3.10.50.10:FF:000001">
    <property type="entry name" value="Chitinase 3-like 1"/>
    <property type="match status" value="1"/>
</dbReference>
<evidence type="ECO:0000256" key="6">
    <source>
        <dbReference type="ARBA" id="ARBA00023279"/>
    </source>
</evidence>
<keyword evidence="3" id="KW-0732">Signal</keyword>
<evidence type="ECO:0000256" key="9">
    <source>
        <dbReference type="ARBA" id="ARBA00042450"/>
    </source>
</evidence>
<evidence type="ECO:0000256" key="4">
    <source>
        <dbReference type="ARBA" id="ARBA00023157"/>
    </source>
</evidence>
<proteinExistence type="inferred from homology"/>
<evidence type="ECO:0000256" key="5">
    <source>
        <dbReference type="ARBA" id="ARBA00023180"/>
    </source>
</evidence>